<sequence length="249" mass="29477">MSDNEGTSSESEHSENEVMQEASENESETKDREKIKEELSTMSFADLLKLKEEMGSKLYNKTIFEGGSGRKKKTFSRGNKNRPSEMSSKIKPRSKPVTAKAKDVTFRDPRFDPLCGEFNKEHFKSNYEFVNEIKKNEKDTLVKELEDTEDPKRRKTIKLLIERLDNQVRAREHENREKEKLWQQKLENQDKIQKGEKPIYKKKSEKRVESLVEKYENLKKTNKLQKHIEKKTKKQLSKDRKNMNMNVNM</sequence>
<dbReference type="PANTHER" id="PTHR21738">
    <property type="entry name" value="RIBOSOMAL RNA PROCESSING PROTEIN 36 HOMOLOG"/>
    <property type="match status" value="1"/>
</dbReference>
<comment type="subcellular location">
    <subcellularLocation>
        <location evidence="1 6">Nucleus</location>
        <location evidence="1 6">Nucleolus</location>
    </subcellularLocation>
</comment>
<feature type="compositionally biased region" description="Basic and acidic residues" evidence="8">
    <location>
        <begin position="27"/>
        <end position="38"/>
    </location>
</feature>
<gene>
    <name evidence="10" type="primary">LOC108564965</name>
</gene>
<organism evidence="9 10">
    <name type="scientific">Nicrophorus vespilloides</name>
    <name type="common">Boreal carrion beetle</name>
    <dbReference type="NCBI Taxonomy" id="110193"/>
    <lineage>
        <taxon>Eukaryota</taxon>
        <taxon>Metazoa</taxon>
        <taxon>Ecdysozoa</taxon>
        <taxon>Arthropoda</taxon>
        <taxon>Hexapoda</taxon>
        <taxon>Insecta</taxon>
        <taxon>Pterygota</taxon>
        <taxon>Neoptera</taxon>
        <taxon>Endopterygota</taxon>
        <taxon>Coleoptera</taxon>
        <taxon>Polyphaga</taxon>
        <taxon>Staphyliniformia</taxon>
        <taxon>Silphidae</taxon>
        <taxon>Nicrophorinae</taxon>
        <taxon>Nicrophorus</taxon>
    </lineage>
</organism>
<keyword evidence="6" id="KW-0687">Ribonucleoprotein</keyword>
<comment type="similarity">
    <text evidence="2 6">Belongs to the RRP36 family.</text>
</comment>
<keyword evidence="3 6" id="KW-0690">Ribosome biogenesis</keyword>
<feature type="coiled-coil region" evidence="7">
    <location>
        <begin position="161"/>
        <end position="221"/>
    </location>
</feature>
<feature type="region of interest" description="Disordered" evidence="8">
    <location>
        <begin position="226"/>
        <end position="249"/>
    </location>
</feature>
<evidence type="ECO:0000256" key="7">
    <source>
        <dbReference type="SAM" id="Coils"/>
    </source>
</evidence>
<feature type="region of interest" description="Disordered" evidence="8">
    <location>
        <begin position="1"/>
        <end position="38"/>
    </location>
</feature>
<evidence type="ECO:0000256" key="5">
    <source>
        <dbReference type="ARBA" id="ARBA00023242"/>
    </source>
</evidence>
<protein>
    <recommendedName>
        <fullName evidence="6">rRNA biogenesis protein RRP36</fullName>
    </recommendedName>
</protein>
<dbReference type="Proteomes" id="UP000695000">
    <property type="component" value="Unplaced"/>
</dbReference>
<evidence type="ECO:0000313" key="10">
    <source>
        <dbReference type="RefSeq" id="XP_017779665.1"/>
    </source>
</evidence>
<keyword evidence="9" id="KW-1185">Reference proteome</keyword>
<name>A0ABM1MYL5_NICVS</name>
<evidence type="ECO:0000256" key="3">
    <source>
        <dbReference type="ARBA" id="ARBA00022517"/>
    </source>
</evidence>
<reference evidence="10" key="1">
    <citation type="submission" date="2025-08" db="UniProtKB">
        <authorList>
            <consortium name="RefSeq"/>
        </authorList>
    </citation>
    <scope>IDENTIFICATION</scope>
    <source>
        <tissue evidence="10">Whole Larva</tissue>
    </source>
</reference>
<evidence type="ECO:0000256" key="2">
    <source>
        <dbReference type="ARBA" id="ARBA00009418"/>
    </source>
</evidence>
<keyword evidence="5 6" id="KW-0539">Nucleus</keyword>
<evidence type="ECO:0000256" key="8">
    <source>
        <dbReference type="SAM" id="MobiDB-lite"/>
    </source>
</evidence>
<dbReference type="RefSeq" id="XP_017779665.1">
    <property type="nucleotide sequence ID" value="XM_017924176.1"/>
</dbReference>
<evidence type="ECO:0000256" key="1">
    <source>
        <dbReference type="ARBA" id="ARBA00004604"/>
    </source>
</evidence>
<proteinExistence type="inferred from homology"/>
<comment type="subunit">
    <text evidence="6">Associates with 90S and pre-40S pre-ribosomal particles.</text>
</comment>
<evidence type="ECO:0000256" key="6">
    <source>
        <dbReference type="RuleBase" id="RU368027"/>
    </source>
</evidence>
<accession>A0ABM1MYL5</accession>
<dbReference type="Pfam" id="PF06102">
    <property type="entry name" value="RRP36"/>
    <property type="match status" value="1"/>
</dbReference>
<evidence type="ECO:0000313" key="9">
    <source>
        <dbReference type="Proteomes" id="UP000695000"/>
    </source>
</evidence>
<keyword evidence="4 6" id="KW-0698">rRNA processing</keyword>
<dbReference type="InterPro" id="IPR009292">
    <property type="entry name" value="RRP36"/>
</dbReference>
<comment type="function">
    <text evidence="6">Component of the 90S pre-ribosome involved in the maturation of rRNAs. Required for early cleavages of the pre-RNAs in the 40S ribosomal subunit maturation pathway.</text>
</comment>
<dbReference type="GeneID" id="108564965"/>
<feature type="region of interest" description="Disordered" evidence="8">
    <location>
        <begin position="59"/>
        <end position="102"/>
    </location>
</feature>
<dbReference type="PANTHER" id="PTHR21738:SF0">
    <property type="entry name" value="RIBOSOMAL RNA PROCESSING PROTEIN 36 HOMOLOG"/>
    <property type="match status" value="1"/>
</dbReference>
<evidence type="ECO:0000256" key="4">
    <source>
        <dbReference type="ARBA" id="ARBA00022552"/>
    </source>
</evidence>
<feature type="compositionally biased region" description="Basic residues" evidence="8">
    <location>
        <begin position="226"/>
        <end position="235"/>
    </location>
</feature>
<keyword evidence="7" id="KW-0175">Coiled coil</keyword>